<organism evidence="2 3">
    <name type="scientific">Elysia crispata</name>
    <name type="common">lettuce slug</name>
    <dbReference type="NCBI Taxonomy" id="231223"/>
    <lineage>
        <taxon>Eukaryota</taxon>
        <taxon>Metazoa</taxon>
        <taxon>Spiralia</taxon>
        <taxon>Lophotrochozoa</taxon>
        <taxon>Mollusca</taxon>
        <taxon>Gastropoda</taxon>
        <taxon>Heterobranchia</taxon>
        <taxon>Euthyneura</taxon>
        <taxon>Panpulmonata</taxon>
        <taxon>Sacoglossa</taxon>
        <taxon>Placobranchoidea</taxon>
        <taxon>Plakobranchidae</taxon>
        <taxon>Elysia</taxon>
    </lineage>
</organism>
<dbReference type="EMBL" id="JAWDGP010002675">
    <property type="protein sequence ID" value="KAK3780981.1"/>
    <property type="molecule type" value="Genomic_DNA"/>
</dbReference>
<dbReference type="Proteomes" id="UP001283361">
    <property type="component" value="Unassembled WGS sequence"/>
</dbReference>
<comment type="caution">
    <text evidence="2">The sequence shown here is derived from an EMBL/GenBank/DDBJ whole genome shotgun (WGS) entry which is preliminary data.</text>
</comment>
<evidence type="ECO:0008006" key="4">
    <source>
        <dbReference type="Google" id="ProtNLM"/>
    </source>
</evidence>
<keyword evidence="3" id="KW-1185">Reference proteome</keyword>
<proteinExistence type="predicted"/>
<evidence type="ECO:0000313" key="2">
    <source>
        <dbReference type="EMBL" id="KAK3780981.1"/>
    </source>
</evidence>
<protein>
    <recommendedName>
        <fullName evidence="4">Secreted protein</fullName>
    </recommendedName>
</protein>
<feature type="signal peptide" evidence="1">
    <location>
        <begin position="1"/>
        <end position="15"/>
    </location>
</feature>
<feature type="chain" id="PRO_5042009619" description="Secreted protein" evidence="1">
    <location>
        <begin position="16"/>
        <end position="100"/>
    </location>
</feature>
<name>A0AAE1A5D1_9GAST</name>
<accession>A0AAE1A5D1</accession>
<keyword evidence="1" id="KW-0732">Signal</keyword>
<evidence type="ECO:0000256" key="1">
    <source>
        <dbReference type="SAM" id="SignalP"/>
    </source>
</evidence>
<gene>
    <name evidence="2" type="ORF">RRG08_052128</name>
</gene>
<sequence length="100" mass="10697">MIIILALGFIGSSSSESMFAGRVREYPLGGGQGRFFSVLRPSERTPAGRMGKVGSAQFSGRVREHPLGGGQGRFCSVLRPSERTPAGRWARSVLLSSQAE</sequence>
<reference evidence="2" key="1">
    <citation type="journal article" date="2023" name="G3 (Bethesda)">
        <title>A reference genome for the long-term kleptoplast-retaining sea slug Elysia crispata morphotype clarki.</title>
        <authorList>
            <person name="Eastman K.E."/>
            <person name="Pendleton A.L."/>
            <person name="Shaikh M.A."/>
            <person name="Suttiyut T."/>
            <person name="Ogas R."/>
            <person name="Tomko P."/>
            <person name="Gavelis G."/>
            <person name="Widhalm J.R."/>
            <person name="Wisecaver J.H."/>
        </authorList>
    </citation>
    <scope>NUCLEOTIDE SEQUENCE</scope>
    <source>
        <strain evidence="2">ECLA1</strain>
    </source>
</reference>
<evidence type="ECO:0000313" key="3">
    <source>
        <dbReference type="Proteomes" id="UP001283361"/>
    </source>
</evidence>
<dbReference type="AlphaFoldDB" id="A0AAE1A5D1"/>